<evidence type="ECO:0000313" key="2">
    <source>
        <dbReference type="Proteomes" id="UP000254255"/>
    </source>
</evidence>
<sequence length="71" mass="7701">MTQQTHTIAESNNFIVLDKYTKVLDTGDSYQSESDLERALIQDLLNQGYEFISVKSPTAMAGECAGPASAS</sequence>
<protein>
    <submittedName>
        <fullName evidence="1">Type I restriction-modification enzyme R subunit</fullName>
        <ecNumber evidence="1">3.1.21.3</ecNumber>
    </submittedName>
</protein>
<evidence type="ECO:0000313" key="1">
    <source>
        <dbReference type="EMBL" id="STL81017.1"/>
    </source>
</evidence>
<keyword evidence="1" id="KW-0378">Hydrolase</keyword>
<dbReference type="EC" id="3.1.21.3" evidence="1"/>
<dbReference type="GO" id="GO:0009035">
    <property type="term" value="F:type I site-specific deoxyribonuclease activity"/>
    <property type="evidence" value="ECO:0007669"/>
    <property type="project" value="UniProtKB-EC"/>
</dbReference>
<proteinExistence type="predicted"/>
<dbReference type="Proteomes" id="UP000254255">
    <property type="component" value="Unassembled WGS sequence"/>
</dbReference>
<dbReference type="Gene3D" id="3.90.1570.50">
    <property type="match status" value="1"/>
</dbReference>
<gene>
    <name evidence="1" type="primary">hsdR_2</name>
    <name evidence="1" type="ORF">NCTC13148_02972</name>
</gene>
<dbReference type="EMBL" id="UGET01000004">
    <property type="protein sequence ID" value="STL81017.1"/>
    <property type="molecule type" value="Genomic_DNA"/>
</dbReference>
<dbReference type="AlphaFoldDB" id="A0A377C046"/>
<accession>A0A377C046</accession>
<reference evidence="1 2" key="1">
    <citation type="submission" date="2018-06" db="EMBL/GenBank/DDBJ databases">
        <authorList>
            <consortium name="Pathogen Informatics"/>
            <person name="Doyle S."/>
        </authorList>
    </citation>
    <scope>NUCLEOTIDE SEQUENCE [LARGE SCALE GENOMIC DNA]</scope>
    <source>
        <strain evidence="1 2">NCTC13148</strain>
    </source>
</reference>
<name>A0A377C046_ECOLX</name>
<organism evidence="1 2">
    <name type="scientific">Escherichia coli</name>
    <dbReference type="NCBI Taxonomy" id="562"/>
    <lineage>
        <taxon>Bacteria</taxon>
        <taxon>Pseudomonadati</taxon>
        <taxon>Pseudomonadota</taxon>
        <taxon>Gammaproteobacteria</taxon>
        <taxon>Enterobacterales</taxon>
        <taxon>Enterobacteriaceae</taxon>
        <taxon>Escherichia</taxon>
    </lineage>
</organism>